<dbReference type="InterPro" id="IPR029050">
    <property type="entry name" value="Immunoprotect_excell_Ig-like"/>
</dbReference>
<accession>A0A1A2ZHD8</accession>
<name>A0A1A2ZHD8_9MYCO</name>
<dbReference type="Gene3D" id="2.60.40.1240">
    <property type="match status" value="1"/>
</dbReference>
<feature type="chain" id="PRO_5008318961" description="MPT63-like domain-containing protein" evidence="2">
    <location>
        <begin position="31"/>
        <end position="155"/>
    </location>
</feature>
<reference evidence="5" key="1">
    <citation type="submission" date="2016-06" db="EMBL/GenBank/DDBJ databases">
        <authorList>
            <person name="Sutton G."/>
            <person name="Brinkac L."/>
            <person name="Sanka R."/>
            <person name="Adams M."/>
            <person name="Lau E."/>
            <person name="Sam S."/>
            <person name="Sreng N."/>
            <person name="Him V."/>
            <person name="Kerleguer A."/>
            <person name="Cheng S."/>
        </authorList>
    </citation>
    <scope>NUCLEOTIDE SEQUENCE [LARGE SCALE GENOMIC DNA]</scope>
    <source>
        <strain evidence="5">E861</strain>
    </source>
</reference>
<dbReference type="Pfam" id="PF09167">
    <property type="entry name" value="DUF1942"/>
    <property type="match status" value="1"/>
</dbReference>
<proteinExistence type="predicted"/>
<comment type="caution">
    <text evidence="4">The sequence shown here is derived from an EMBL/GenBank/DDBJ whole genome shotgun (WGS) entry which is preliminary data.</text>
</comment>
<dbReference type="Proteomes" id="UP000093592">
    <property type="component" value="Unassembled WGS sequence"/>
</dbReference>
<dbReference type="EMBL" id="LZKJ01000068">
    <property type="protein sequence ID" value="OBI49088.1"/>
    <property type="molecule type" value="Genomic_DNA"/>
</dbReference>
<protein>
    <recommendedName>
        <fullName evidence="3">MPT63-like domain-containing protein</fullName>
    </recommendedName>
</protein>
<evidence type="ECO:0000259" key="3">
    <source>
        <dbReference type="Pfam" id="PF09167"/>
    </source>
</evidence>
<dbReference type="InterPro" id="IPR015250">
    <property type="entry name" value="MPT63-like"/>
</dbReference>
<organism evidence="4 5">
    <name type="scientific">Mycobacterium kyorinense</name>
    <dbReference type="NCBI Taxonomy" id="487514"/>
    <lineage>
        <taxon>Bacteria</taxon>
        <taxon>Bacillati</taxon>
        <taxon>Actinomycetota</taxon>
        <taxon>Actinomycetes</taxon>
        <taxon>Mycobacteriales</taxon>
        <taxon>Mycobacteriaceae</taxon>
        <taxon>Mycobacterium</taxon>
    </lineage>
</organism>
<dbReference type="AlphaFoldDB" id="A0A1A2ZHD8"/>
<evidence type="ECO:0000256" key="1">
    <source>
        <dbReference type="ARBA" id="ARBA00022729"/>
    </source>
</evidence>
<dbReference type="OrthoDB" id="4622805at2"/>
<sequence>MMFSKVAMKTTAAAAGIAAAGVLTATPAFADPQVVQFGQSAEIPSSSGVIDYTVGDLQPSGHNDGVWYSDVTAKSVSGSPTPVIADFNARAVNSSTYAVMKGNEVDGLPNQPIAPGTQTTGKLYFDVRGGTAPDSVVYRDAAGVDKVVWKGSATS</sequence>
<dbReference type="SUPFAM" id="SSF81982">
    <property type="entry name" value="Antigen MPT63/MPB63 (immunoprotective extracellular protein)"/>
    <property type="match status" value="1"/>
</dbReference>
<evidence type="ECO:0000256" key="2">
    <source>
        <dbReference type="SAM" id="SignalP"/>
    </source>
</evidence>
<evidence type="ECO:0000313" key="4">
    <source>
        <dbReference type="EMBL" id="OBI49088.1"/>
    </source>
</evidence>
<feature type="signal peptide" evidence="2">
    <location>
        <begin position="1"/>
        <end position="30"/>
    </location>
</feature>
<keyword evidence="1 2" id="KW-0732">Signal</keyword>
<gene>
    <name evidence="4" type="ORF">A5707_01150</name>
</gene>
<evidence type="ECO:0000313" key="5">
    <source>
        <dbReference type="Proteomes" id="UP000093592"/>
    </source>
</evidence>
<dbReference type="GO" id="GO:0005615">
    <property type="term" value="C:extracellular space"/>
    <property type="evidence" value="ECO:0007669"/>
    <property type="project" value="InterPro"/>
</dbReference>
<feature type="domain" description="MPT63-like" evidence="3">
    <location>
        <begin position="32"/>
        <end position="149"/>
    </location>
</feature>